<dbReference type="Gene3D" id="3.10.180.10">
    <property type="entry name" value="2,3-Dihydroxybiphenyl 1,2-Dioxygenase, domain 1"/>
    <property type="match status" value="1"/>
</dbReference>
<protein>
    <submittedName>
        <fullName evidence="2">VOC family protein</fullName>
    </submittedName>
</protein>
<dbReference type="InterPro" id="IPR029068">
    <property type="entry name" value="Glyas_Bleomycin-R_OHBP_Dase"/>
</dbReference>
<proteinExistence type="predicted"/>
<dbReference type="OrthoDB" id="9795306at2"/>
<reference evidence="2 3" key="1">
    <citation type="submission" date="2018-08" db="EMBL/GenBank/DDBJ databases">
        <authorList>
            <person name="Khan S.A."/>
            <person name="Jeon C.O."/>
            <person name="Chun B.H."/>
            <person name="Jeong S.E."/>
        </authorList>
    </citation>
    <scope>NUCLEOTIDE SEQUENCE [LARGE SCALE GENOMIC DNA]</scope>
    <source>
        <strain evidence="2 3">S-16</strain>
    </source>
</reference>
<dbReference type="AlphaFoldDB" id="A0A3N7JQU4"/>
<comment type="caution">
    <text evidence="2">The sequence shown here is derived from an EMBL/GenBank/DDBJ whole genome shotgun (WGS) entry which is preliminary data.</text>
</comment>
<dbReference type="Pfam" id="PF06983">
    <property type="entry name" value="3-dmu-9_3-mt"/>
    <property type="match status" value="1"/>
</dbReference>
<dbReference type="PANTHER" id="PTHR33990:SF1">
    <property type="entry name" value="PROTEIN YJDN"/>
    <property type="match status" value="1"/>
</dbReference>
<evidence type="ECO:0000313" key="2">
    <source>
        <dbReference type="EMBL" id="RQP21415.1"/>
    </source>
</evidence>
<evidence type="ECO:0000259" key="1">
    <source>
        <dbReference type="Pfam" id="PF06983"/>
    </source>
</evidence>
<gene>
    <name evidence="2" type="ORF">DZC73_28470</name>
</gene>
<dbReference type="PANTHER" id="PTHR33990">
    <property type="entry name" value="PROTEIN YJDN-RELATED"/>
    <property type="match status" value="1"/>
</dbReference>
<dbReference type="EMBL" id="QUSW01000011">
    <property type="protein sequence ID" value="RQP21415.1"/>
    <property type="molecule type" value="Genomic_DNA"/>
</dbReference>
<dbReference type="Proteomes" id="UP000267464">
    <property type="component" value="Unassembled WGS sequence"/>
</dbReference>
<name>A0A3N7JQU4_9BURK</name>
<dbReference type="CDD" id="cd06588">
    <property type="entry name" value="PhnB_like"/>
    <property type="match status" value="1"/>
</dbReference>
<reference evidence="2 3" key="2">
    <citation type="submission" date="2018-12" db="EMBL/GenBank/DDBJ databases">
        <title>Rhizobacter gummiphilus sp. nov., a rubber-degrading bacterium isolated from the soil of a botanical garden in Japan.</title>
        <authorList>
            <person name="Shunsuke S.S."/>
        </authorList>
    </citation>
    <scope>NUCLEOTIDE SEQUENCE [LARGE SCALE GENOMIC DNA]</scope>
    <source>
        <strain evidence="2 3">S-16</strain>
    </source>
</reference>
<dbReference type="SUPFAM" id="SSF54593">
    <property type="entry name" value="Glyoxalase/Bleomycin resistance protein/Dihydroxybiphenyl dioxygenase"/>
    <property type="match status" value="1"/>
</dbReference>
<evidence type="ECO:0000313" key="3">
    <source>
        <dbReference type="Proteomes" id="UP000267464"/>
    </source>
</evidence>
<feature type="domain" description="PhnB-like" evidence="1">
    <location>
        <begin position="4"/>
        <end position="132"/>
    </location>
</feature>
<keyword evidence="3" id="KW-1185">Reference proteome</keyword>
<dbReference type="InterPro" id="IPR028973">
    <property type="entry name" value="PhnB-like"/>
</dbReference>
<organism evidence="2 3">
    <name type="scientific">Piscinibacter terrae</name>
    <dbReference type="NCBI Taxonomy" id="2496871"/>
    <lineage>
        <taxon>Bacteria</taxon>
        <taxon>Pseudomonadati</taxon>
        <taxon>Pseudomonadota</taxon>
        <taxon>Betaproteobacteria</taxon>
        <taxon>Burkholderiales</taxon>
        <taxon>Sphaerotilaceae</taxon>
        <taxon>Piscinibacter</taxon>
    </lineage>
</organism>
<sequence>MTQAIAYLAFDGNCADAMRFYERALGGKLEVLMSGAESPMADQMPKEFAHRILHARLVLKGGGTLFAGDAPAHVPYEGIKGVSIAVDYETVEEAEKVFNTLADGGQVTMPMQPAFWAKKWGMLVDKFGTPWIVNGAPIPVN</sequence>
<dbReference type="RefSeq" id="WP_124543789.1">
    <property type="nucleotide sequence ID" value="NZ_QUSW01000011.1"/>
</dbReference>
<accession>A0A3N7JQU4</accession>